<dbReference type="PANTHER" id="PTHR33595:SF27">
    <property type="match status" value="1"/>
</dbReference>
<name>A0A251Q7U7_PRUPE</name>
<dbReference type="STRING" id="3760.A0A251Q7U7"/>
<dbReference type="Pfam" id="PF25821">
    <property type="entry name" value="DUF7950"/>
    <property type="match status" value="1"/>
</dbReference>
<organism evidence="3 4">
    <name type="scientific">Prunus persica</name>
    <name type="common">Peach</name>
    <name type="synonym">Amygdalus persica</name>
    <dbReference type="NCBI Taxonomy" id="3760"/>
    <lineage>
        <taxon>Eukaryota</taxon>
        <taxon>Viridiplantae</taxon>
        <taxon>Streptophyta</taxon>
        <taxon>Embryophyta</taxon>
        <taxon>Tracheophyta</taxon>
        <taxon>Spermatophyta</taxon>
        <taxon>Magnoliopsida</taxon>
        <taxon>eudicotyledons</taxon>
        <taxon>Gunneridae</taxon>
        <taxon>Pentapetalae</taxon>
        <taxon>rosids</taxon>
        <taxon>fabids</taxon>
        <taxon>Rosales</taxon>
        <taxon>Rosaceae</taxon>
        <taxon>Amygdaloideae</taxon>
        <taxon>Amygdaleae</taxon>
        <taxon>Prunus</taxon>
    </lineage>
</organism>
<evidence type="ECO:0000313" key="4">
    <source>
        <dbReference type="Proteomes" id="UP000006882"/>
    </source>
</evidence>
<reference evidence="3 4" key="1">
    <citation type="journal article" date="2013" name="Nat. Genet.">
        <title>The high-quality draft genome of peach (Prunus persica) identifies unique patterns of genetic diversity, domestication and genome evolution.</title>
        <authorList>
            <consortium name="International Peach Genome Initiative"/>
            <person name="Verde I."/>
            <person name="Abbott A.G."/>
            <person name="Scalabrin S."/>
            <person name="Jung S."/>
            <person name="Shu S."/>
            <person name="Marroni F."/>
            <person name="Zhebentyayeva T."/>
            <person name="Dettori M.T."/>
            <person name="Grimwood J."/>
            <person name="Cattonaro F."/>
            <person name="Zuccolo A."/>
            <person name="Rossini L."/>
            <person name="Jenkins J."/>
            <person name="Vendramin E."/>
            <person name="Meisel L.A."/>
            <person name="Decroocq V."/>
            <person name="Sosinski B."/>
            <person name="Prochnik S."/>
            <person name="Mitros T."/>
            <person name="Policriti A."/>
            <person name="Cipriani G."/>
            <person name="Dondini L."/>
            <person name="Ficklin S."/>
            <person name="Goodstein D.M."/>
            <person name="Xuan P."/>
            <person name="Del Fabbro C."/>
            <person name="Aramini V."/>
            <person name="Copetti D."/>
            <person name="Gonzalez S."/>
            <person name="Horner D.S."/>
            <person name="Falchi R."/>
            <person name="Lucas S."/>
            <person name="Mica E."/>
            <person name="Maldonado J."/>
            <person name="Lazzari B."/>
            <person name="Bielenberg D."/>
            <person name="Pirona R."/>
            <person name="Miculan M."/>
            <person name="Barakat A."/>
            <person name="Testolin R."/>
            <person name="Stella A."/>
            <person name="Tartarini S."/>
            <person name="Tonutti P."/>
            <person name="Arus P."/>
            <person name="Orellana A."/>
            <person name="Wells C."/>
            <person name="Main D."/>
            <person name="Vizzotto G."/>
            <person name="Silva H."/>
            <person name="Salamini F."/>
            <person name="Schmutz J."/>
            <person name="Morgante M."/>
            <person name="Rokhsar D.S."/>
        </authorList>
    </citation>
    <scope>NUCLEOTIDE SEQUENCE [LARGE SCALE GENOMIC DNA]</scope>
    <source>
        <strain evidence="4">cv. Nemared</strain>
    </source>
</reference>
<feature type="region of interest" description="Disordered" evidence="1">
    <location>
        <begin position="70"/>
        <end position="89"/>
    </location>
</feature>
<evidence type="ECO:0000256" key="1">
    <source>
        <dbReference type="SAM" id="MobiDB-lite"/>
    </source>
</evidence>
<dbReference type="InterPro" id="IPR057710">
    <property type="entry name" value="DUF7950"/>
</dbReference>
<keyword evidence="4" id="KW-1185">Reference proteome</keyword>
<dbReference type="PANTHER" id="PTHR33595">
    <property type="entry name" value="VON WILLEBRAND FACTOR A DOMAIN PROTEIN"/>
    <property type="match status" value="1"/>
</dbReference>
<sequence>MEGGDGWQMLRCAGGEVDKSVTTTRTMLRFRPIAPKPVDTGATAPTGNKNSVLTSGRKKRKYVRVQNNSGYTRRKKKEQEITKDDLAAPPNGVVRTLQLLPESTVTDHSTDGGSWYDLDHTVSNNNKNPPIGEDQGLPMWLSSYMGGGCSDPTVGMQLQQMMVKSWVTVECVAGTCMNVQGTSGVGRCTDADRMRNLEGDTCPGFISDGENRVQWLNGAFKRMVSQGNYTSEIAVWLAIKEKLPYTHWAFTCQVKLQYMVGKEKYSRMVPCDLWRMDGGGFAWRLDVKAALTLGR</sequence>
<evidence type="ECO:0000313" key="3">
    <source>
        <dbReference type="EMBL" id="ONI19857.1"/>
    </source>
</evidence>
<dbReference type="EMBL" id="CM007653">
    <property type="protein sequence ID" value="ONI19857.1"/>
    <property type="molecule type" value="Genomic_DNA"/>
</dbReference>
<dbReference type="AlphaFoldDB" id="A0A251Q7U7"/>
<evidence type="ECO:0000259" key="2">
    <source>
        <dbReference type="Pfam" id="PF25821"/>
    </source>
</evidence>
<dbReference type="eggNOG" id="ENOG502S057">
    <property type="taxonomic scope" value="Eukaryota"/>
</dbReference>
<protein>
    <recommendedName>
        <fullName evidence="2">DUF7950 domain-containing protein</fullName>
    </recommendedName>
</protein>
<feature type="compositionally biased region" description="Polar residues" evidence="1">
    <location>
        <begin position="43"/>
        <end position="54"/>
    </location>
</feature>
<accession>A0A251Q7U7</accession>
<feature type="compositionally biased region" description="Basic and acidic residues" evidence="1">
    <location>
        <begin position="77"/>
        <end position="86"/>
    </location>
</feature>
<gene>
    <name evidence="3" type="ORF">PRUPE_3G301500</name>
</gene>
<dbReference type="Gramene" id="ONI19857">
    <property type="protein sequence ID" value="ONI19857"/>
    <property type="gene ID" value="PRUPE_3G301500"/>
</dbReference>
<proteinExistence type="predicted"/>
<feature type="domain" description="DUF7950" evidence="2">
    <location>
        <begin position="163"/>
        <end position="292"/>
    </location>
</feature>
<feature type="region of interest" description="Disordered" evidence="1">
    <location>
        <begin position="35"/>
        <end position="57"/>
    </location>
</feature>
<dbReference type="Proteomes" id="UP000006882">
    <property type="component" value="Chromosome G3"/>
</dbReference>